<evidence type="ECO:0000259" key="1">
    <source>
        <dbReference type="PROSITE" id="PS51186"/>
    </source>
</evidence>
<dbReference type="Pfam" id="PF13508">
    <property type="entry name" value="Acetyltransf_7"/>
    <property type="match status" value="1"/>
</dbReference>
<dbReference type="Proteomes" id="UP001233271">
    <property type="component" value="Chromosome 5"/>
</dbReference>
<dbReference type="InterPro" id="IPR000182">
    <property type="entry name" value="GNAT_dom"/>
</dbReference>
<dbReference type="AlphaFoldDB" id="A0AA48L7L0"/>
<dbReference type="RefSeq" id="XP_060458636.1">
    <property type="nucleotide sequence ID" value="XM_060602220.1"/>
</dbReference>
<dbReference type="CDD" id="cd04301">
    <property type="entry name" value="NAT_SF"/>
    <property type="match status" value="1"/>
</dbReference>
<keyword evidence="3" id="KW-1185">Reference proteome</keyword>
<feature type="domain" description="N-acetyltransferase" evidence="1">
    <location>
        <begin position="131"/>
        <end position="221"/>
    </location>
</feature>
<dbReference type="SUPFAM" id="SSF55729">
    <property type="entry name" value="Acyl-CoA N-acyltransferases (Nat)"/>
    <property type="match status" value="1"/>
</dbReference>
<accession>A0AA48L7L0</accession>
<dbReference type="PANTHER" id="PTHR42791:SF1">
    <property type="entry name" value="N-ACETYLTRANSFERASE DOMAIN-CONTAINING PROTEIN"/>
    <property type="match status" value="1"/>
</dbReference>
<dbReference type="GO" id="GO:0016747">
    <property type="term" value="F:acyltransferase activity, transferring groups other than amino-acyl groups"/>
    <property type="evidence" value="ECO:0007669"/>
    <property type="project" value="InterPro"/>
</dbReference>
<dbReference type="PANTHER" id="PTHR42791">
    <property type="entry name" value="GNAT FAMILY ACETYLTRANSFERASE"/>
    <property type="match status" value="1"/>
</dbReference>
<dbReference type="EMBL" id="AP028216">
    <property type="protein sequence ID" value="BEI93371.1"/>
    <property type="molecule type" value="Genomic_DNA"/>
</dbReference>
<protein>
    <recommendedName>
        <fullName evidence="1">N-acetyltransferase domain-containing protein</fullName>
    </recommendedName>
</protein>
<proteinExistence type="predicted"/>
<dbReference type="Gene3D" id="3.40.630.30">
    <property type="match status" value="1"/>
</dbReference>
<dbReference type="InterPro" id="IPR052523">
    <property type="entry name" value="Trichothecene_AcTrans"/>
</dbReference>
<dbReference type="InterPro" id="IPR016181">
    <property type="entry name" value="Acyl_CoA_acyltransferase"/>
</dbReference>
<evidence type="ECO:0000313" key="3">
    <source>
        <dbReference type="Proteomes" id="UP001233271"/>
    </source>
</evidence>
<name>A0AA48L7L0_9TREE</name>
<sequence length="223" mass="23985">MPKPHKLTLVTDMSAATVDALVASYVASFSLETFYPSTAQLKGLPDGEYWHALQLKKIAYASLSNPGHEVWCILGDREGGIEGRDVAALVIFKLPGCPPDGPTPYDAELAGLPKVAVERYHRIAKASAALTARSWPGDSFHISWLGVAPAYEKRGMAGALMRMALARAAEQGGSLRLSTQSADNVAFYEHLGFQAKGYDEWDIAGVPHTFWVMVAEPKPADGG</sequence>
<evidence type="ECO:0000313" key="2">
    <source>
        <dbReference type="EMBL" id="BEI93371.1"/>
    </source>
</evidence>
<dbReference type="GeneID" id="85497241"/>
<organism evidence="2 3">
    <name type="scientific">Cutaneotrichosporon cavernicola</name>
    <dbReference type="NCBI Taxonomy" id="279322"/>
    <lineage>
        <taxon>Eukaryota</taxon>
        <taxon>Fungi</taxon>
        <taxon>Dikarya</taxon>
        <taxon>Basidiomycota</taxon>
        <taxon>Agaricomycotina</taxon>
        <taxon>Tremellomycetes</taxon>
        <taxon>Trichosporonales</taxon>
        <taxon>Trichosporonaceae</taxon>
        <taxon>Cutaneotrichosporon</taxon>
    </lineage>
</organism>
<gene>
    <name evidence="2" type="ORF">CcaverHIS019_0509990</name>
</gene>
<dbReference type="KEGG" id="ccac:CcaHIS019_0509990"/>
<dbReference type="PROSITE" id="PS51186">
    <property type="entry name" value="GNAT"/>
    <property type="match status" value="1"/>
</dbReference>
<reference evidence="2" key="1">
    <citation type="journal article" date="2023" name="BMC Genomics">
        <title>Chromosome-level genome assemblies of Cutaneotrichosporon spp. (Trichosporonales, Basidiomycota) reveal imbalanced evolution between nucleotide sequences and chromosome synteny.</title>
        <authorList>
            <person name="Kobayashi Y."/>
            <person name="Kayamori A."/>
            <person name="Aoki K."/>
            <person name="Shiwa Y."/>
            <person name="Matsutani M."/>
            <person name="Fujita N."/>
            <person name="Sugita T."/>
            <person name="Iwasaki W."/>
            <person name="Tanaka N."/>
            <person name="Takashima M."/>
        </authorList>
    </citation>
    <scope>NUCLEOTIDE SEQUENCE</scope>
    <source>
        <strain evidence="2">HIS019</strain>
    </source>
</reference>